<keyword evidence="4" id="KW-1185">Reference proteome</keyword>
<dbReference type="PANTHER" id="PTHR13947">
    <property type="entry name" value="GNAT FAMILY N-ACETYLTRANSFERASE"/>
    <property type="match status" value="1"/>
</dbReference>
<dbReference type="CDD" id="cd04301">
    <property type="entry name" value="NAT_SF"/>
    <property type="match status" value="1"/>
</dbReference>
<keyword evidence="1" id="KW-0808">Transferase</keyword>
<comment type="caution">
    <text evidence="3">The sequence shown here is derived from an EMBL/GenBank/DDBJ whole genome shotgun (WGS) entry which is preliminary data.</text>
</comment>
<evidence type="ECO:0000259" key="2">
    <source>
        <dbReference type="PROSITE" id="PS51186"/>
    </source>
</evidence>
<evidence type="ECO:0000256" key="1">
    <source>
        <dbReference type="ARBA" id="ARBA00022679"/>
    </source>
</evidence>
<protein>
    <submittedName>
        <fullName evidence="3">GNAT family N-acetyltransferase</fullName>
    </submittedName>
</protein>
<dbReference type="EMBL" id="NSDM01000008">
    <property type="protein sequence ID" value="MDQ2586167.1"/>
    <property type="molecule type" value="Genomic_DNA"/>
</dbReference>
<feature type="domain" description="N-acetyltransferase" evidence="2">
    <location>
        <begin position="4"/>
        <end position="168"/>
    </location>
</feature>
<dbReference type="InterPro" id="IPR016181">
    <property type="entry name" value="Acyl_CoA_acyltransferase"/>
</dbReference>
<dbReference type="Proteomes" id="UP001225605">
    <property type="component" value="Unassembled WGS sequence"/>
</dbReference>
<evidence type="ECO:0000313" key="4">
    <source>
        <dbReference type="Proteomes" id="UP001225605"/>
    </source>
</evidence>
<reference evidence="3 4" key="1">
    <citation type="submission" date="2017-06" db="EMBL/GenBank/DDBJ databases">
        <title>Cultured bacterium strain Saccharothrix yanglingensis Hhs.015.</title>
        <authorList>
            <person name="Xia Y."/>
        </authorList>
    </citation>
    <scope>NUCLEOTIDE SEQUENCE [LARGE SCALE GENOMIC DNA]</scope>
    <source>
        <strain evidence="3 4">Hhs.015</strain>
    </source>
</reference>
<name>A0ABU0X2C8_9PSEU</name>
<dbReference type="RefSeq" id="WP_306747398.1">
    <property type="nucleotide sequence ID" value="NZ_NSDM01000008.1"/>
</dbReference>
<dbReference type="Pfam" id="PF00583">
    <property type="entry name" value="Acetyltransf_1"/>
    <property type="match status" value="1"/>
</dbReference>
<gene>
    <name evidence="3" type="ORF">CKY47_19665</name>
</gene>
<dbReference type="PROSITE" id="PS51186">
    <property type="entry name" value="GNAT"/>
    <property type="match status" value="1"/>
</dbReference>
<dbReference type="InterPro" id="IPR050769">
    <property type="entry name" value="NAT_camello-type"/>
</dbReference>
<dbReference type="SUPFAM" id="SSF55729">
    <property type="entry name" value="Acyl-CoA N-acyltransferases (Nat)"/>
    <property type="match status" value="1"/>
</dbReference>
<sequence>MADVVVRPAREDEWAAAGEVTVAAYRVDRHVDSHTGGYADVLVDARTRAAQAELLVAVDVADTVLGTVTVVRPGTPYAEVSRPGEVEFRMLAVSPGARGRGVGEALVLAVVARARELGARRLVMSSSERMLTAHRLYRRLGFRRLPERDWLPVPGTDVVACAFSLELA</sequence>
<accession>A0ABU0X2C8</accession>
<dbReference type="InterPro" id="IPR000182">
    <property type="entry name" value="GNAT_dom"/>
</dbReference>
<dbReference type="PANTHER" id="PTHR13947:SF37">
    <property type="entry name" value="LD18367P"/>
    <property type="match status" value="1"/>
</dbReference>
<dbReference type="Gene3D" id="3.40.630.30">
    <property type="match status" value="1"/>
</dbReference>
<proteinExistence type="predicted"/>
<evidence type="ECO:0000313" key="3">
    <source>
        <dbReference type="EMBL" id="MDQ2586167.1"/>
    </source>
</evidence>
<organism evidence="3 4">
    <name type="scientific">Saccharothrix yanglingensis</name>
    <dbReference type="NCBI Taxonomy" id="659496"/>
    <lineage>
        <taxon>Bacteria</taxon>
        <taxon>Bacillati</taxon>
        <taxon>Actinomycetota</taxon>
        <taxon>Actinomycetes</taxon>
        <taxon>Pseudonocardiales</taxon>
        <taxon>Pseudonocardiaceae</taxon>
        <taxon>Saccharothrix</taxon>
    </lineage>
</organism>